<name>A0A085NDR7_9BILA</name>
<dbReference type="EMBL" id="KL367513">
    <property type="protein sequence ID" value="KFD67613.1"/>
    <property type="molecule type" value="Genomic_DNA"/>
</dbReference>
<evidence type="ECO:0000313" key="2">
    <source>
        <dbReference type="EMBL" id="KFD55701.1"/>
    </source>
</evidence>
<dbReference type="PANTHER" id="PTHR46060:SF1">
    <property type="entry name" value="MARINER MOS1 TRANSPOSASE-LIKE PROTEIN"/>
    <property type="match status" value="1"/>
</dbReference>
<feature type="region of interest" description="Disordered" evidence="1">
    <location>
        <begin position="1"/>
        <end position="22"/>
    </location>
</feature>
<dbReference type="EMBL" id="KL363198">
    <property type="protein sequence ID" value="KFD55701.1"/>
    <property type="molecule type" value="Genomic_DNA"/>
</dbReference>
<feature type="non-terminal residue" evidence="3">
    <location>
        <position position="1"/>
    </location>
</feature>
<dbReference type="Proteomes" id="UP000030758">
    <property type="component" value="Unassembled WGS sequence"/>
</dbReference>
<sequence length="167" mass="19367">EGSFDRSDGARSGRPSDFDKERLNALVHEDPDSRHANWLRRLAAVMFSSRSIPSSRGPTPPVLQPDHHSDEKWYLYVNMKQRKEWLSPGKDPTPRAKPKFHERKIMLSIRWDCEGVIHFELLPRNHTLTAAIYVEQLRRLASAVQQKRQKKQHASCCSTTTPDRTQQ</sequence>
<reference evidence="3 4" key="1">
    <citation type="journal article" date="2014" name="Nat. Genet.">
        <title>Genome and transcriptome of the porcine whipworm Trichuris suis.</title>
        <authorList>
            <person name="Jex A.R."/>
            <person name="Nejsum P."/>
            <person name="Schwarz E.M."/>
            <person name="Hu L."/>
            <person name="Young N.D."/>
            <person name="Hall R.S."/>
            <person name="Korhonen P.K."/>
            <person name="Liao S."/>
            <person name="Thamsborg S."/>
            <person name="Xia J."/>
            <person name="Xu P."/>
            <person name="Wang S."/>
            <person name="Scheerlinck J.P."/>
            <person name="Hofmann A."/>
            <person name="Sternberg P.W."/>
            <person name="Wang J."/>
            <person name="Gasser R.B."/>
        </authorList>
    </citation>
    <scope>NUCLEOTIDE SEQUENCE [LARGE SCALE GENOMIC DNA]</scope>
    <source>
        <strain evidence="3">DCEP-RM93F</strain>
        <strain evidence="2">DCEP-RM93M</strain>
    </source>
</reference>
<evidence type="ECO:0000313" key="3">
    <source>
        <dbReference type="EMBL" id="KFD67613.1"/>
    </source>
</evidence>
<dbReference type="Proteomes" id="UP000030764">
    <property type="component" value="Unassembled WGS sequence"/>
</dbReference>
<evidence type="ECO:0000313" key="4">
    <source>
        <dbReference type="Proteomes" id="UP000030764"/>
    </source>
</evidence>
<protein>
    <submittedName>
        <fullName evidence="3">Uncharacterized protein</fullName>
    </submittedName>
</protein>
<proteinExistence type="predicted"/>
<dbReference type="Pfam" id="PF01359">
    <property type="entry name" value="Transposase_1"/>
    <property type="match status" value="1"/>
</dbReference>
<feature type="region of interest" description="Disordered" evidence="1">
    <location>
        <begin position="148"/>
        <end position="167"/>
    </location>
</feature>
<dbReference type="InterPro" id="IPR001888">
    <property type="entry name" value="Transposase_1"/>
</dbReference>
<dbReference type="AlphaFoldDB" id="A0A085NDR7"/>
<dbReference type="InterPro" id="IPR036397">
    <property type="entry name" value="RNaseH_sf"/>
</dbReference>
<dbReference type="Gene3D" id="3.30.420.10">
    <property type="entry name" value="Ribonuclease H-like superfamily/Ribonuclease H"/>
    <property type="match status" value="1"/>
</dbReference>
<accession>A0A085NDR7</accession>
<dbReference type="GO" id="GO:0003676">
    <property type="term" value="F:nucleic acid binding"/>
    <property type="evidence" value="ECO:0007669"/>
    <property type="project" value="InterPro"/>
</dbReference>
<evidence type="ECO:0000256" key="1">
    <source>
        <dbReference type="SAM" id="MobiDB-lite"/>
    </source>
</evidence>
<gene>
    <name evidence="2" type="ORF">M513_03449</name>
    <name evidence="3" type="ORF">M514_03449</name>
</gene>
<dbReference type="PANTHER" id="PTHR46060">
    <property type="entry name" value="MARINER MOS1 TRANSPOSASE-LIKE PROTEIN"/>
    <property type="match status" value="1"/>
</dbReference>
<dbReference type="InterPro" id="IPR052709">
    <property type="entry name" value="Transposase-MT_Hybrid"/>
</dbReference>
<organism evidence="3">
    <name type="scientific">Trichuris suis</name>
    <name type="common">pig whipworm</name>
    <dbReference type="NCBI Taxonomy" id="68888"/>
    <lineage>
        <taxon>Eukaryota</taxon>
        <taxon>Metazoa</taxon>
        <taxon>Ecdysozoa</taxon>
        <taxon>Nematoda</taxon>
        <taxon>Enoplea</taxon>
        <taxon>Dorylaimia</taxon>
        <taxon>Trichinellida</taxon>
        <taxon>Trichuridae</taxon>
        <taxon>Trichuris</taxon>
    </lineage>
</organism>
<keyword evidence="4" id="KW-1185">Reference proteome</keyword>
<feature type="compositionally biased region" description="Polar residues" evidence="1">
    <location>
        <begin position="155"/>
        <end position="167"/>
    </location>
</feature>